<dbReference type="Gene3D" id="3.40.50.12580">
    <property type="match status" value="1"/>
</dbReference>
<dbReference type="Pfam" id="PF04464">
    <property type="entry name" value="Glyphos_transf"/>
    <property type="match status" value="1"/>
</dbReference>
<protein>
    <submittedName>
        <fullName evidence="2">CDP-glycerol glycerophosphotransferase family protein</fullName>
    </submittedName>
</protein>
<feature type="coiled-coil region" evidence="1">
    <location>
        <begin position="333"/>
        <end position="360"/>
    </location>
</feature>
<proteinExistence type="predicted"/>
<gene>
    <name evidence="2" type="ORF">ACFQ1G_04905</name>
</gene>
<reference evidence="3" key="1">
    <citation type="journal article" date="2019" name="Int. J. Syst. Evol. Microbiol.">
        <title>The Global Catalogue of Microorganisms (GCM) 10K type strain sequencing project: providing services to taxonomists for standard genome sequencing and annotation.</title>
        <authorList>
            <consortium name="The Broad Institute Genomics Platform"/>
            <consortium name="The Broad Institute Genome Sequencing Center for Infectious Disease"/>
            <person name="Wu L."/>
            <person name="Ma J."/>
        </authorList>
    </citation>
    <scope>NUCLEOTIDE SEQUENCE [LARGE SCALE GENOMIC DNA]</scope>
    <source>
        <strain evidence="3">CCUG 60898</strain>
    </source>
</reference>
<keyword evidence="3" id="KW-1185">Reference proteome</keyword>
<keyword evidence="1" id="KW-0175">Coiled coil</keyword>
<dbReference type="InterPro" id="IPR043148">
    <property type="entry name" value="TagF_C"/>
</dbReference>
<accession>A0ABW3IED9</accession>
<dbReference type="InterPro" id="IPR007554">
    <property type="entry name" value="Glycerophosphate_synth"/>
</dbReference>
<name>A0ABW3IED9_9FLAO</name>
<dbReference type="EMBL" id="JBHTJP010000032">
    <property type="protein sequence ID" value="MFD0976125.1"/>
    <property type="molecule type" value="Genomic_DNA"/>
</dbReference>
<evidence type="ECO:0000313" key="2">
    <source>
        <dbReference type="EMBL" id="MFD0976125.1"/>
    </source>
</evidence>
<organism evidence="2 3">
    <name type="scientific">Salinimicrobium gaetbulicola</name>
    <dbReference type="NCBI Taxonomy" id="999702"/>
    <lineage>
        <taxon>Bacteria</taxon>
        <taxon>Pseudomonadati</taxon>
        <taxon>Bacteroidota</taxon>
        <taxon>Flavobacteriia</taxon>
        <taxon>Flavobacteriales</taxon>
        <taxon>Flavobacteriaceae</taxon>
        <taxon>Salinimicrobium</taxon>
    </lineage>
</organism>
<evidence type="ECO:0000256" key="1">
    <source>
        <dbReference type="SAM" id="Coils"/>
    </source>
</evidence>
<sequence>MNWKVISDNIKQEKRIAFLFIDEIHHLYHFVTVAKELAKTNKVHILTYNSPNPLLYKLLKDIKAENVIVEELPTYTFRALTDKLKKKKIPRKGFWIKKNTRYILNNFDAVVFTDFFHKYLLKDRKQNSPKLLKFPHGTAGRAYAFKNNELDFDFQLLVGKFQYDQFKNMGLLGDFPVIAGYPKIDAVQQIPQQEFFTNNKPTVLYNPHFDPEFSSWKKDGLKVLEYFYAQTEYNLIFAPHINLFKGNQNKNTITTIPEHLFAADNIHIDLGSEASANMTYTRAADIYLGDVSSQVYEFIIEPRPCIFINSYDFEYKNDFSFRFWKCGPVINKIEDLMNSLEEVQKDFKNYKKVQERISAENFYNEEGSSPSERSAKAISAFLNGSLEMLEL</sequence>
<dbReference type="RefSeq" id="WP_380737179.1">
    <property type="nucleotide sequence ID" value="NZ_JBHTJP010000032.1"/>
</dbReference>
<comment type="caution">
    <text evidence="2">The sequence shown here is derived from an EMBL/GenBank/DDBJ whole genome shotgun (WGS) entry which is preliminary data.</text>
</comment>
<evidence type="ECO:0000313" key="3">
    <source>
        <dbReference type="Proteomes" id="UP001597100"/>
    </source>
</evidence>
<dbReference type="Proteomes" id="UP001597100">
    <property type="component" value="Unassembled WGS sequence"/>
</dbReference>